<dbReference type="Proteomes" id="UP000245119">
    <property type="component" value="Linkage Group LG2"/>
</dbReference>
<feature type="transmembrane region" description="Helical" evidence="1">
    <location>
        <begin position="278"/>
        <end position="297"/>
    </location>
</feature>
<proteinExistence type="predicted"/>
<evidence type="ECO:0000313" key="3">
    <source>
        <dbReference type="Proteomes" id="UP000245119"/>
    </source>
</evidence>
<organism evidence="2 3">
    <name type="scientific">Pomacea canaliculata</name>
    <name type="common">Golden apple snail</name>
    <dbReference type="NCBI Taxonomy" id="400727"/>
    <lineage>
        <taxon>Eukaryota</taxon>
        <taxon>Metazoa</taxon>
        <taxon>Spiralia</taxon>
        <taxon>Lophotrochozoa</taxon>
        <taxon>Mollusca</taxon>
        <taxon>Gastropoda</taxon>
        <taxon>Caenogastropoda</taxon>
        <taxon>Architaenioglossa</taxon>
        <taxon>Ampullarioidea</taxon>
        <taxon>Ampullariidae</taxon>
        <taxon>Pomacea</taxon>
    </lineage>
</organism>
<feature type="transmembrane region" description="Helical" evidence="1">
    <location>
        <begin position="16"/>
        <end position="37"/>
    </location>
</feature>
<dbReference type="EMBL" id="PZQS01000002">
    <property type="protein sequence ID" value="PVD36134.1"/>
    <property type="molecule type" value="Genomic_DNA"/>
</dbReference>
<keyword evidence="1" id="KW-1133">Transmembrane helix</keyword>
<evidence type="ECO:0000256" key="1">
    <source>
        <dbReference type="SAM" id="Phobius"/>
    </source>
</evidence>
<accession>A0A2T7PRT2</accession>
<dbReference type="PANTHER" id="PTHR33802">
    <property type="entry name" value="SI:CH211-161H7.5-RELATED"/>
    <property type="match status" value="1"/>
</dbReference>
<feature type="transmembrane region" description="Helical" evidence="1">
    <location>
        <begin position="143"/>
        <end position="163"/>
    </location>
</feature>
<name>A0A2T7PRT2_POMCA</name>
<feature type="transmembrane region" description="Helical" evidence="1">
    <location>
        <begin position="183"/>
        <end position="202"/>
    </location>
</feature>
<reference evidence="2 3" key="1">
    <citation type="submission" date="2018-04" db="EMBL/GenBank/DDBJ databases">
        <title>The genome of golden apple snail Pomacea canaliculata provides insight into stress tolerance and invasive adaptation.</title>
        <authorList>
            <person name="Liu C."/>
            <person name="Liu B."/>
            <person name="Ren Y."/>
            <person name="Zhang Y."/>
            <person name="Wang H."/>
            <person name="Li S."/>
            <person name="Jiang F."/>
            <person name="Yin L."/>
            <person name="Zhang G."/>
            <person name="Qian W."/>
            <person name="Fan W."/>
        </authorList>
    </citation>
    <scope>NUCLEOTIDE SEQUENCE [LARGE SCALE GENOMIC DNA]</scope>
    <source>
        <strain evidence="2">SZHN2017</strain>
        <tissue evidence="2">Muscle</tissue>
    </source>
</reference>
<dbReference type="OrthoDB" id="5586934at2759"/>
<comment type="caution">
    <text evidence="2">The sequence shown here is derived from an EMBL/GenBank/DDBJ whole genome shotgun (WGS) entry which is preliminary data.</text>
</comment>
<keyword evidence="3" id="KW-1185">Reference proteome</keyword>
<feature type="transmembrane region" description="Helical" evidence="1">
    <location>
        <begin position="57"/>
        <end position="77"/>
    </location>
</feature>
<evidence type="ECO:0000313" key="2">
    <source>
        <dbReference type="EMBL" id="PVD36134.1"/>
    </source>
</evidence>
<feature type="transmembrane region" description="Helical" evidence="1">
    <location>
        <begin position="222"/>
        <end position="240"/>
    </location>
</feature>
<protein>
    <submittedName>
        <fullName evidence="2">Uncharacterized protein</fullName>
    </submittedName>
</protein>
<gene>
    <name evidence="2" type="ORF">C0Q70_03107</name>
</gene>
<feature type="transmembrane region" description="Helical" evidence="1">
    <location>
        <begin position="247"/>
        <end position="266"/>
    </location>
</feature>
<keyword evidence="1" id="KW-0472">Membrane</keyword>
<dbReference type="PANTHER" id="PTHR33802:SF1">
    <property type="entry name" value="XK-RELATED PROTEIN"/>
    <property type="match status" value="1"/>
</dbReference>
<keyword evidence="1" id="KW-0812">Transmembrane</keyword>
<dbReference type="AlphaFoldDB" id="A0A2T7PRT2"/>
<sequence>MADGCRCSLISDVRSLHALLTCAIACARLYACASLCLRCLRALGLFQGPAGSKIDKFYLPVTPAGWTFSIWGFIYTWQALWVLYSLSLLCRSTDHGPAYISPVVLSPPYGPPLHGSQCMQHRLVSEWLTTFELFLFDQEKIEASLVVLACLALSLIICLALSYRSMNAALPTFLSQSRQLDIWLLRIFLFNGLGIYASWTSIATGLNLVYVLTDLCVLDHHSRYTITPYLVVVITLIGSMERNWQAGATNSVFTAVLLAFSLPHYYRKKVKSSYLSTGASQENVFLSCVGLLVLLLFTRCNDGRHPSSENEHTRDLCFSRISSTFVAVDV</sequence>